<dbReference type="KEGG" id="xcm:J164_00368"/>
<dbReference type="GO" id="GO:0003700">
    <property type="term" value="F:DNA-binding transcription factor activity"/>
    <property type="evidence" value="ECO:0007669"/>
    <property type="project" value="InterPro"/>
</dbReference>
<accession>A0A0U5FGN5</accession>
<organism evidence="5 6">
    <name type="scientific">Xanthomonas citri pv. citri</name>
    <dbReference type="NCBI Taxonomy" id="611301"/>
    <lineage>
        <taxon>Bacteria</taxon>
        <taxon>Pseudomonadati</taxon>
        <taxon>Pseudomonadota</taxon>
        <taxon>Gammaproteobacteria</taxon>
        <taxon>Lysobacterales</taxon>
        <taxon>Lysobacteraceae</taxon>
        <taxon>Xanthomonas</taxon>
    </lineage>
</organism>
<protein>
    <submittedName>
        <fullName evidence="5">Transcriptional regulator AraC family</fullName>
    </submittedName>
</protein>
<evidence type="ECO:0000256" key="2">
    <source>
        <dbReference type="ARBA" id="ARBA00023125"/>
    </source>
</evidence>
<evidence type="ECO:0000256" key="1">
    <source>
        <dbReference type="ARBA" id="ARBA00023015"/>
    </source>
</evidence>
<keyword evidence="1" id="KW-0805">Transcription regulation</keyword>
<dbReference type="Pfam" id="PF12833">
    <property type="entry name" value="HTH_18"/>
    <property type="match status" value="1"/>
</dbReference>
<dbReference type="GO" id="GO:0043565">
    <property type="term" value="F:sequence-specific DNA binding"/>
    <property type="evidence" value="ECO:0007669"/>
    <property type="project" value="InterPro"/>
</dbReference>
<dbReference type="InterPro" id="IPR018062">
    <property type="entry name" value="HTH_AraC-typ_CS"/>
</dbReference>
<evidence type="ECO:0000256" key="3">
    <source>
        <dbReference type="ARBA" id="ARBA00023163"/>
    </source>
</evidence>
<dbReference type="PROSITE" id="PS00041">
    <property type="entry name" value="HTH_ARAC_FAMILY_1"/>
    <property type="match status" value="1"/>
</dbReference>
<proteinExistence type="predicted"/>
<feature type="domain" description="HTH araC/xylS-type" evidence="4">
    <location>
        <begin position="165"/>
        <end position="264"/>
    </location>
</feature>
<dbReference type="PROSITE" id="PS01124">
    <property type="entry name" value="HTH_ARAC_FAMILY_2"/>
    <property type="match status" value="1"/>
</dbReference>
<name>A0A0U5FGN5_XANCI</name>
<dbReference type="KEGG" id="xcw:J162_00368"/>
<dbReference type="KEGG" id="xcn:J169_00367"/>
<dbReference type="InterPro" id="IPR046532">
    <property type="entry name" value="DUF6597"/>
</dbReference>
<comment type="caution">
    <text evidence="5">The sequence shown here is derived from an EMBL/GenBank/DDBJ whole genome shotgun (WGS) entry which is preliminary data.</text>
</comment>
<dbReference type="Gene3D" id="1.10.10.60">
    <property type="entry name" value="Homeodomain-like"/>
    <property type="match status" value="1"/>
</dbReference>
<keyword evidence="3" id="KW-0804">Transcription</keyword>
<reference evidence="5 6" key="1">
    <citation type="submission" date="2014-09" db="EMBL/GenBank/DDBJ databases">
        <authorList>
            <person name="Regsiter A."/>
        </authorList>
    </citation>
    <scope>NUCLEOTIDE SEQUENCE [LARGE SCALE GENOMIC DNA]</scope>
</reference>
<dbReference type="EMBL" id="CCXZ01000166">
    <property type="protein sequence ID" value="CEG17849.1"/>
    <property type="molecule type" value="Genomic_DNA"/>
</dbReference>
<evidence type="ECO:0000313" key="5">
    <source>
        <dbReference type="EMBL" id="CEG17849.1"/>
    </source>
</evidence>
<dbReference type="KEGG" id="xcf:J172_00362"/>
<gene>
    <name evidence="5" type="ORF">XAC3562_70120</name>
</gene>
<dbReference type="KEGG" id="xcu:J159_00369"/>
<dbReference type="Proteomes" id="UP000052230">
    <property type="component" value="Unassembled WGS sequence"/>
</dbReference>
<keyword evidence="6" id="KW-1185">Reference proteome</keyword>
<evidence type="ECO:0000313" key="6">
    <source>
        <dbReference type="Proteomes" id="UP000052230"/>
    </source>
</evidence>
<dbReference type="SMART" id="SM00342">
    <property type="entry name" value="HTH_ARAC"/>
    <property type="match status" value="1"/>
</dbReference>
<dbReference type="Pfam" id="PF20240">
    <property type="entry name" value="DUF6597"/>
    <property type="match status" value="1"/>
</dbReference>
<dbReference type="AlphaFoldDB" id="A0A0U5FGN5"/>
<evidence type="ECO:0000259" key="4">
    <source>
        <dbReference type="PROSITE" id="PS01124"/>
    </source>
</evidence>
<keyword evidence="2" id="KW-0238">DNA-binding</keyword>
<dbReference type="InterPro" id="IPR018060">
    <property type="entry name" value="HTH_AraC"/>
</dbReference>
<dbReference type="KEGG" id="xcr:J163_00368"/>
<sequence length="267" mass="28789">MALDHRALEVAALHMPASASPQGSVTSNPAESCYAQSAAPAALRARLQCSWQFRQGGRATQPVLVLPDGSVDLIWDGSEVFVAGPDRMANPASVAAGTTLTGVRLAAGVAAGLLQLPLHAIADQRVALESLWGVQGRMWQHRLEDGADPLQTLQALCQQHAAARDPQMAWLFEQLAVGTPTRLSALTDALGISERSLRRRCQDAFGYGSKTLQRVLRLQRFLRIVRGHRNLTEAALHAGYGDAPHLVRDARQLTGLSPRALVQQHAR</sequence>